<keyword evidence="7" id="KW-0812">Transmembrane</keyword>
<accession>A0A9P4MS67</accession>
<keyword evidence="3 6" id="KW-0349">Heme</keyword>
<evidence type="ECO:0000256" key="7">
    <source>
        <dbReference type="SAM" id="Phobius"/>
    </source>
</evidence>
<comment type="similarity">
    <text evidence="2">Belongs to the cytochrome P450 family.</text>
</comment>
<feature type="transmembrane region" description="Helical" evidence="7">
    <location>
        <begin position="12"/>
        <end position="33"/>
    </location>
</feature>
<dbReference type="GO" id="GO:0016705">
    <property type="term" value="F:oxidoreductase activity, acting on paired donors, with incorporation or reduction of molecular oxygen"/>
    <property type="evidence" value="ECO:0007669"/>
    <property type="project" value="InterPro"/>
</dbReference>
<evidence type="ECO:0000256" key="5">
    <source>
        <dbReference type="ARBA" id="ARBA00023004"/>
    </source>
</evidence>
<feature type="binding site" description="axial binding residue" evidence="6">
    <location>
        <position position="453"/>
    </location>
    <ligand>
        <name>heme</name>
        <dbReference type="ChEBI" id="CHEBI:30413"/>
    </ligand>
    <ligandPart>
        <name>Fe</name>
        <dbReference type="ChEBI" id="CHEBI:18248"/>
    </ligandPart>
</feature>
<dbReference type="GO" id="GO:0005506">
    <property type="term" value="F:iron ion binding"/>
    <property type="evidence" value="ECO:0007669"/>
    <property type="project" value="InterPro"/>
</dbReference>
<dbReference type="Proteomes" id="UP000799536">
    <property type="component" value="Unassembled WGS sequence"/>
</dbReference>
<evidence type="ECO:0000256" key="4">
    <source>
        <dbReference type="ARBA" id="ARBA00022723"/>
    </source>
</evidence>
<dbReference type="InterPro" id="IPR050529">
    <property type="entry name" value="CYP450_sterol_14alpha_dmase"/>
</dbReference>
<dbReference type="SUPFAM" id="SSF48264">
    <property type="entry name" value="Cytochrome P450"/>
    <property type="match status" value="1"/>
</dbReference>
<proteinExistence type="inferred from homology"/>
<evidence type="ECO:0000256" key="3">
    <source>
        <dbReference type="ARBA" id="ARBA00022617"/>
    </source>
</evidence>
<protein>
    <submittedName>
        <fullName evidence="8">Cytochrome P450 6A1</fullName>
    </submittedName>
</protein>
<keyword evidence="5 6" id="KW-0408">Iron</keyword>
<sequence>MAVLSLDINQFTASPITFLILSTATLFTLFVAYHTYSRRILPNAPEKVSSDLPLSGALGFWTERWDFYKNAIKKSPTGNFTFHAGSHTIVGLSGEKGRKLFFESRELGFGEGYAVLFGQSPPKVNPEAIQSETEKEGNKEFSSHIHRRLHALLSGAEFKRKLPTLLSDVSEAIEDLKNDASSLTDPFESIYRIVFKLTIRMVGAREMAEDPSIREKTLSLFETIEQSATPLTVMFPKLPTIAKLKRTYAGTQLYMILKRIIEKRKASGEKEEDSLQFMLDQGDKIKDVIHFIMSSLFAGQLNSGINAAWVLCWLAKSERWRNRVRDEIHSVAMKYNASNPSLPLTTQLANIPLEAWESEFPSLDFCLRESIRLTLVGTAFRKNITGRSIPTGNGEEVIPPDAFVTYATSDAHLDPSIYRDPEEWDPSRYFEGRQEDKKSAHGYIGWGTGRHPCSGMRFAKLENNLITAYFLATFDFDLTDKNGVSLPKTPKVDFNGHAAEKPHNKVYLKYQVREKS</sequence>
<keyword evidence="7" id="KW-1133">Transmembrane helix</keyword>
<dbReference type="InterPro" id="IPR001128">
    <property type="entry name" value="Cyt_P450"/>
</dbReference>
<comment type="caution">
    <text evidence="8">The sequence shown here is derived from an EMBL/GenBank/DDBJ whole genome shotgun (WGS) entry which is preliminary data.</text>
</comment>
<dbReference type="CDD" id="cd00302">
    <property type="entry name" value="cytochrome_P450"/>
    <property type="match status" value="1"/>
</dbReference>
<dbReference type="Gene3D" id="1.10.630.10">
    <property type="entry name" value="Cytochrome P450"/>
    <property type="match status" value="1"/>
</dbReference>
<dbReference type="InterPro" id="IPR002403">
    <property type="entry name" value="Cyt_P450_E_grp-IV"/>
</dbReference>
<dbReference type="PANTHER" id="PTHR24304">
    <property type="entry name" value="CYTOCHROME P450 FAMILY 7"/>
    <property type="match status" value="1"/>
</dbReference>
<name>A0A9P4MS67_9PLEO</name>
<dbReference type="PANTHER" id="PTHR24304:SF2">
    <property type="entry name" value="24-HYDROXYCHOLESTEROL 7-ALPHA-HYDROXYLASE"/>
    <property type="match status" value="1"/>
</dbReference>
<evidence type="ECO:0000256" key="6">
    <source>
        <dbReference type="PIRSR" id="PIRSR602403-1"/>
    </source>
</evidence>
<reference evidence="8" key="1">
    <citation type="journal article" date="2020" name="Stud. Mycol.">
        <title>101 Dothideomycetes genomes: a test case for predicting lifestyles and emergence of pathogens.</title>
        <authorList>
            <person name="Haridas S."/>
            <person name="Albert R."/>
            <person name="Binder M."/>
            <person name="Bloem J."/>
            <person name="Labutti K."/>
            <person name="Salamov A."/>
            <person name="Andreopoulos B."/>
            <person name="Baker S."/>
            <person name="Barry K."/>
            <person name="Bills G."/>
            <person name="Bluhm B."/>
            <person name="Cannon C."/>
            <person name="Castanera R."/>
            <person name="Culley D."/>
            <person name="Daum C."/>
            <person name="Ezra D."/>
            <person name="Gonzalez J."/>
            <person name="Henrissat B."/>
            <person name="Kuo A."/>
            <person name="Liang C."/>
            <person name="Lipzen A."/>
            <person name="Lutzoni F."/>
            <person name="Magnuson J."/>
            <person name="Mondo S."/>
            <person name="Nolan M."/>
            <person name="Ohm R."/>
            <person name="Pangilinan J."/>
            <person name="Park H.-J."/>
            <person name="Ramirez L."/>
            <person name="Alfaro M."/>
            <person name="Sun H."/>
            <person name="Tritt A."/>
            <person name="Yoshinaga Y."/>
            <person name="Zwiers L.-H."/>
            <person name="Turgeon B."/>
            <person name="Goodwin S."/>
            <person name="Spatafora J."/>
            <person name="Crous P."/>
            <person name="Grigoriev I."/>
        </authorList>
    </citation>
    <scope>NUCLEOTIDE SEQUENCE</scope>
    <source>
        <strain evidence="8">ATCC 74209</strain>
    </source>
</reference>
<dbReference type="GO" id="GO:0004497">
    <property type="term" value="F:monooxygenase activity"/>
    <property type="evidence" value="ECO:0007669"/>
    <property type="project" value="InterPro"/>
</dbReference>
<keyword evidence="7" id="KW-0472">Membrane</keyword>
<keyword evidence="4 6" id="KW-0479">Metal-binding</keyword>
<gene>
    <name evidence="8" type="ORF">GQ43DRAFT_417490</name>
</gene>
<dbReference type="Pfam" id="PF00067">
    <property type="entry name" value="p450"/>
    <property type="match status" value="1"/>
</dbReference>
<dbReference type="PRINTS" id="PR00465">
    <property type="entry name" value="EP450IV"/>
</dbReference>
<evidence type="ECO:0000256" key="1">
    <source>
        <dbReference type="ARBA" id="ARBA00001971"/>
    </source>
</evidence>
<dbReference type="InterPro" id="IPR036396">
    <property type="entry name" value="Cyt_P450_sf"/>
</dbReference>
<keyword evidence="9" id="KW-1185">Reference proteome</keyword>
<dbReference type="GO" id="GO:0020037">
    <property type="term" value="F:heme binding"/>
    <property type="evidence" value="ECO:0007669"/>
    <property type="project" value="InterPro"/>
</dbReference>
<dbReference type="OrthoDB" id="1055148at2759"/>
<evidence type="ECO:0000313" key="8">
    <source>
        <dbReference type="EMBL" id="KAF2200677.1"/>
    </source>
</evidence>
<dbReference type="EMBL" id="ML994011">
    <property type="protein sequence ID" value="KAF2200677.1"/>
    <property type="molecule type" value="Genomic_DNA"/>
</dbReference>
<evidence type="ECO:0000256" key="2">
    <source>
        <dbReference type="ARBA" id="ARBA00010617"/>
    </source>
</evidence>
<organism evidence="8 9">
    <name type="scientific">Delitschia confertaspora ATCC 74209</name>
    <dbReference type="NCBI Taxonomy" id="1513339"/>
    <lineage>
        <taxon>Eukaryota</taxon>
        <taxon>Fungi</taxon>
        <taxon>Dikarya</taxon>
        <taxon>Ascomycota</taxon>
        <taxon>Pezizomycotina</taxon>
        <taxon>Dothideomycetes</taxon>
        <taxon>Pleosporomycetidae</taxon>
        <taxon>Pleosporales</taxon>
        <taxon>Delitschiaceae</taxon>
        <taxon>Delitschia</taxon>
    </lineage>
</organism>
<evidence type="ECO:0000313" key="9">
    <source>
        <dbReference type="Proteomes" id="UP000799536"/>
    </source>
</evidence>
<dbReference type="AlphaFoldDB" id="A0A9P4MS67"/>
<comment type="cofactor">
    <cofactor evidence="1 6">
        <name>heme</name>
        <dbReference type="ChEBI" id="CHEBI:30413"/>
    </cofactor>
</comment>